<reference evidence="1" key="1">
    <citation type="submission" date="2022-07" db="EMBL/GenBank/DDBJ databases">
        <title>Genome Sequence of Phlebia brevispora.</title>
        <authorList>
            <person name="Buettner E."/>
        </authorList>
    </citation>
    <scope>NUCLEOTIDE SEQUENCE</scope>
    <source>
        <strain evidence="1">MPL23</strain>
    </source>
</reference>
<accession>A0ACC1S521</accession>
<organism evidence="1 2">
    <name type="scientific">Phlebia brevispora</name>
    <dbReference type="NCBI Taxonomy" id="194682"/>
    <lineage>
        <taxon>Eukaryota</taxon>
        <taxon>Fungi</taxon>
        <taxon>Dikarya</taxon>
        <taxon>Basidiomycota</taxon>
        <taxon>Agaricomycotina</taxon>
        <taxon>Agaricomycetes</taxon>
        <taxon>Polyporales</taxon>
        <taxon>Meruliaceae</taxon>
        <taxon>Phlebia</taxon>
    </lineage>
</organism>
<dbReference type="EMBL" id="JANHOG010001741">
    <property type="protein sequence ID" value="KAJ3532297.1"/>
    <property type="molecule type" value="Genomic_DNA"/>
</dbReference>
<sequence>MTSRDILPDAFTQNATLSTGGPTDERTPLLHASRHKAKSPDADVTEEVIVAEPADEEDIEALRRSPDGAHTLHAVSGRALWKASLILPFLGIFMLLVFMFDKGLRERHRKGSPDVFDPKQPDTPPLGLSNKITKHWGQYAPYLRAGKYKQPPDGCVIDQVNILHRHGARYPNEDDAPSYVEAIAGFASATEFRDSKLKFLGEYEYELPAEALVPYGAEQSWRSGVEAYGRYEKLLGTDRNELGGQVYVRTTTKGRVKDSAGNWTEGMPRTERLNGTVLIDTSSQKRLTTH</sequence>
<name>A0ACC1S521_9APHY</name>
<dbReference type="Proteomes" id="UP001148662">
    <property type="component" value="Unassembled WGS sequence"/>
</dbReference>
<comment type="caution">
    <text evidence="1">The sequence shown here is derived from an EMBL/GenBank/DDBJ whole genome shotgun (WGS) entry which is preliminary data.</text>
</comment>
<evidence type="ECO:0000313" key="2">
    <source>
        <dbReference type="Proteomes" id="UP001148662"/>
    </source>
</evidence>
<protein>
    <submittedName>
        <fullName evidence="1">Uncharacterized protein</fullName>
    </submittedName>
</protein>
<gene>
    <name evidence="1" type="ORF">NM688_g7444</name>
</gene>
<keyword evidence="2" id="KW-1185">Reference proteome</keyword>
<proteinExistence type="predicted"/>
<evidence type="ECO:0000313" key="1">
    <source>
        <dbReference type="EMBL" id="KAJ3532297.1"/>
    </source>
</evidence>